<keyword evidence="3" id="KW-1185">Reference proteome</keyword>
<evidence type="ECO:0000313" key="2">
    <source>
        <dbReference type="EMBL" id="MFD3262724.1"/>
    </source>
</evidence>
<dbReference type="Proteomes" id="UP001598130">
    <property type="component" value="Unassembled WGS sequence"/>
</dbReference>
<name>A0ABW6CIH8_9CAUL</name>
<reference evidence="2 3" key="1">
    <citation type="submission" date="2022-09" db="EMBL/GenBank/DDBJ databases">
        <title>New species of Phenylobacterium.</title>
        <authorList>
            <person name="Mieszkin S."/>
        </authorList>
    </citation>
    <scope>NUCLEOTIDE SEQUENCE [LARGE SCALE GENOMIC DNA]</scope>
    <source>
        <strain evidence="2 3">HK31-G</strain>
    </source>
</reference>
<evidence type="ECO:0008006" key="4">
    <source>
        <dbReference type="Google" id="ProtNLM"/>
    </source>
</evidence>
<evidence type="ECO:0000313" key="3">
    <source>
        <dbReference type="Proteomes" id="UP001598130"/>
    </source>
</evidence>
<sequence length="249" mass="26324">MRKRLFLATAITVMLALTACRKAENPARSDAKVSATSIPAAASKAVTDDAQAEFNAAWTQIRDLTASLAAVGRTTPDQLVIGLGGDRVPVDRWLWSHGLIELVGVAYGQPVFSLTKAGHEFSVSQPPWFVAATTSVPTGTCKLAGGLSNLTCSVFAHIRVTKSPAGQAVMGKEEVPEFDLARIASSDAGVWSVTVMPEQGQGLQDIAAQMLLGPSDGREAAQADYIKQLEAKAVALIAEPTRTEEYSNE</sequence>
<proteinExistence type="predicted"/>
<feature type="signal peptide" evidence="1">
    <location>
        <begin position="1"/>
        <end position="19"/>
    </location>
</feature>
<gene>
    <name evidence="2" type="ORF">OCL97_01965</name>
</gene>
<keyword evidence="1" id="KW-0732">Signal</keyword>
<comment type="caution">
    <text evidence="2">The sequence shown here is derived from an EMBL/GenBank/DDBJ whole genome shotgun (WGS) entry which is preliminary data.</text>
</comment>
<dbReference type="PROSITE" id="PS51257">
    <property type="entry name" value="PROKAR_LIPOPROTEIN"/>
    <property type="match status" value="1"/>
</dbReference>
<protein>
    <recommendedName>
        <fullName evidence="4">Lipoprotein</fullName>
    </recommendedName>
</protein>
<dbReference type="RefSeq" id="WP_377367117.1">
    <property type="nucleotide sequence ID" value="NZ_JAOTJD010000002.1"/>
</dbReference>
<organism evidence="2 3">
    <name type="scientific">Phenylobacterium ferrooxidans</name>
    <dbReference type="NCBI Taxonomy" id="2982689"/>
    <lineage>
        <taxon>Bacteria</taxon>
        <taxon>Pseudomonadati</taxon>
        <taxon>Pseudomonadota</taxon>
        <taxon>Alphaproteobacteria</taxon>
        <taxon>Caulobacterales</taxon>
        <taxon>Caulobacteraceae</taxon>
        <taxon>Phenylobacterium</taxon>
    </lineage>
</organism>
<evidence type="ECO:0000256" key="1">
    <source>
        <dbReference type="SAM" id="SignalP"/>
    </source>
</evidence>
<feature type="chain" id="PRO_5047345268" description="Lipoprotein" evidence="1">
    <location>
        <begin position="20"/>
        <end position="249"/>
    </location>
</feature>
<accession>A0ABW6CIH8</accession>
<dbReference type="EMBL" id="JAOTJD010000002">
    <property type="protein sequence ID" value="MFD3262724.1"/>
    <property type="molecule type" value="Genomic_DNA"/>
</dbReference>